<dbReference type="InterPro" id="IPR044068">
    <property type="entry name" value="CB"/>
</dbReference>
<evidence type="ECO:0000256" key="4">
    <source>
        <dbReference type="ARBA" id="ARBA00023172"/>
    </source>
</evidence>
<dbReference type="InterPro" id="IPR058717">
    <property type="entry name" value="Phage_L5_Integrase_N"/>
</dbReference>
<evidence type="ECO:0000259" key="7">
    <source>
        <dbReference type="PROSITE" id="PS51898"/>
    </source>
</evidence>
<dbReference type="PANTHER" id="PTHR30349">
    <property type="entry name" value="PHAGE INTEGRASE-RELATED"/>
    <property type="match status" value="1"/>
</dbReference>
<feature type="region of interest" description="Disordered" evidence="6">
    <location>
        <begin position="368"/>
        <end position="388"/>
    </location>
</feature>
<dbReference type="EMBL" id="FNQB01000001">
    <property type="protein sequence ID" value="SDY85725.1"/>
    <property type="molecule type" value="Genomic_DNA"/>
</dbReference>
<dbReference type="CDD" id="cd01189">
    <property type="entry name" value="INT_ICEBs1_C_like"/>
    <property type="match status" value="1"/>
</dbReference>
<keyword evidence="3 5" id="KW-0238">DNA-binding</keyword>
<evidence type="ECO:0000313" key="10">
    <source>
        <dbReference type="Proteomes" id="UP000199632"/>
    </source>
</evidence>
<dbReference type="InterPro" id="IPR013762">
    <property type="entry name" value="Integrase-like_cat_sf"/>
</dbReference>
<dbReference type="PROSITE" id="PS51898">
    <property type="entry name" value="TYR_RECOMBINASE"/>
    <property type="match status" value="1"/>
</dbReference>
<comment type="similarity">
    <text evidence="1">Belongs to the 'phage' integrase family.</text>
</comment>
<evidence type="ECO:0000313" key="9">
    <source>
        <dbReference type="EMBL" id="SDY85725.1"/>
    </source>
</evidence>
<organism evidence="9 10">
    <name type="scientific">Asanoa ishikariensis</name>
    <dbReference type="NCBI Taxonomy" id="137265"/>
    <lineage>
        <taxon>Bacteria</taxon>
        <taxon>Bacillati</taxon>
        <taxon>Actinomycetota</taxon>
        <taxon>Actinomycetes</taxon>
        <taxon>Micromonosporales</taxon>
        <taxon>Micromonosporaceae</taxon>
        <taxon>Asanoa</taxon>
    </lineage>
</organism>
<dbReference type="SUPFAM" id="SSF56349">
    <property type="entry name" value="DNA breaking-rejoining enzymes"/>
    <property type="match status" value="1"/>
</dbReference>
<protein>
    <submittedName>
        <fullName evidence="9">Site-specific recombinase XerD</fullName>
    </submittedName>
</protein>
<dbReference type="GO" id="GO:0006310">
    <property type="term" value="P:DNA recombination"/>
    <property type="evidence" value="ECO:0007669"/>
    <property type="project" value="UniProtKB-KW"/>
</dbReference>
<dbReference type="InterPro" id="IPR010998">
    <property type="entry name" value="Integrase_recombinase_N"/>
</dbReference>
<dbReference type="AlphaFoldDB" id="A0A1H3NB71"/>
<proteinExistence type="inferred from homology"/>
<feature type="domain" description="Tyr recombinase" evidence="7">
    <location>
        <begin position="170"/>
        <end position="361"/>
    </location>
</feature>
<dbReference type="InterPro" id="IPR002104">
    <property type="entry name" value="Integrase_catalytic"/>
</dbReference>
<reference evidence="10" key="1">
    <citation type="submission" date="2016-10" db="EMBL/GenBank/DDBJ databases">
        <authorList>
            <person name="Varghese N."/>
            <person name="Submissions S."/>
        </authorList>
    </citation>
    <scope>NUCLEOTIDE SEQUENCE [LARGE SCALE GENOMIC DNA]</scope>
    <source>
        <strain evidence="10">DSM 44718</strain>
    </source>
</reference>
<evidence type="ECO:0000256" key="5">
    <source>
        <dbReference type="PROSITE-ProRule" id="PRU01248"/>
    </source>
</evidence>
<dbReference type="Pfam" id="PF14659">
    <property type="entry name" value="Phage_int_SAM_3"/>
    <property type="match status" value="1"/>
</dbReference>
<dbReference type="Pfam" id="PF26003">
    <property type="entry name" value="Integrase_N_phage"/>
    <property type="match status" value="1"/>
</dbReference>
<dbReference type="InterPro" id="IPR050090">
    <property type="entry name" value="Tyrosine_recombinase_XerCD"/>
</dbReference>
<name>A0A1H3NB71_9ACTN</name>
<accession>A0A1H3NB71</accession>
<dbReference type="InterPro" id="IPR004107">
    <property type="entry name" value="Integrase_SAM-like_N"/>
</dbReference>
<gene>
    <name evidence="9" type="ORF">SAMN05421684_1935</name>
</gene>
<evidence type="ECO:0000256" key="1">
    <source>
        <dbReference type="ARBA" id="ARBA00008857"/>
    </source>
</evidence>
<sequence length="388" mass="43254">MAGKGRRRFGSVRKLRSGRYQARYLGSDGLMRNAPETFAKPRDAEKWLTLTESQMIKGEWSPPEGAEITVREYGHRWIADRKLAPRTRELYGDLFRLYVDPHLGKLELGSVQPATIRSWRSTLLATRCREPQAVKAYTLLRAIFNTAVKDDEILSKNPCRIRGYDTYHTPERPTATVDQVHALAAVMPKRFSAFILVAAFSGLRWGELAALRRCDVDLDARTVKVHRKLAALRTGLEFGPPKTVAGIRSVALPGVATDALKDHFAAGYVPDDPEALIFTGDKGALLRSGNFRRTTRWAESTRAAGLGDDFHFHDLRHTGNTLAAAAGASTKELMTRLGQSSMRAALGYQHAASERDREIADAMDKRIRRQRRKAGSTGTPMARKIEKS</sequence>
<evidence type="ECO:0000256" key="6">
    <source>
        <dbReference type="SAM" id="MobiDB-lite"/>
    </source>
</evidence>
<feature type="domain" description="Core-binding (CB)" evidence="8">
    <location>
        <begin position="68"/>
        <end position="148"/>
    </location>
</feature>
<keyword evidence="2" id="KW-0229">DNA integration</keyword>
<dbReference type="STRING" id="137265.SAMN05421684_1935"/>
<dbReference type="Proteomes" id="UP000199632">
    <property type="component" value="Unassembled WGS sequence"/>
</dbReference>
<dbReference type="PANTHER" id="PTHR30349:SF64">
    <property type="entry name" value="PROPHAGE INTEGRASE INTD-RELATED"/>
    <property type="match status" value="1"/>
</dbReference>
<keyword evidence="4" id="KW-0233">DNA recombination</keyword>
<dbReference type="GO" id="GO:0003677">
    <property type="term" value="F:DNA binding"/>
    <property type="evidence" value="ECO:0007669"/>
    <property type="project" value="UniProtKB-UniRule"/>
</dbReference>
<evidence type="ECO:0000259" key="8">
    <source>
        <dbReference type="PROSITE" id="PS51900"/>
    </source>
</evidence>
<dbReference type="OrthoDB" id="1822491at2"/>
<dbReference type="Gene3D" id="1.10.443.10">
    <property type="entry name" value="Intergrase catalytic core"/>
    <property type="match status" value="1"/>
</dbReference>
<dbReference type="Gene3D" id="1.10.150.130">
    <property type="match status" value="1"/>
</dbReference>
<dbReference type="Pfam" id="PF00589">
    <property type="entry name" value="Phage_integrase"/>
    <property type="match status" value="1"/>
</dbReference>
<dbReference type="PROSITE" id="PS51900">
    <property type="entry name" value="CB"/>
    <property type="match status" value="1"/>
</dbReference>
<evidence type="ECO:0000256" key="3">
    <source>
        <dbReference type="ARBA" id="ARBA00023125"/>
    </source>
</evidence>
<keyword evidence="10" id="KW-1185">Reference proteome</keyword>
<dbReference type="InterPro" id="IPR011010">
    <property type="entry name" value="DNA_brk_join_enz"/>
</dbReference>
<dbReference type="GO" id="GO:0015074">
    <property type="term" value="P:DNA integration"/>
    <property type="evidence" value="ECO:0007669"/>
    <property type="project" value="UniProtKB-KW"/>
</dbReference>
<evidence type="ECO:0000256" key="2">
    <source>
        <dbReference type="ARBA" id="ARBA00022908"/>
    </source>
</evidence>